<dbReference type="RefSeq" id="WP_093837502.1">
    <property type="nucleotide sequence ID" value="NZ_FOLM01000002.1"/>
</dbReference>
<dbReference type="Pfam" id="PF04149">
    <property type="entry name" value="DUF397"/>
    <property type="match status" value="1"/>
</dbReference>
<evidence type="ECO:0000259" key="1">
    <source>
        <dbReference type="Pfam" id="PF04149"/>
    </source>
</evidence>
<accession>A0A1I1H6G9</accession>
<dbReference type="STRING" id="910347.SAMN05421773_102182"/>
<sequence>MNPSRLHTTALPTTGWYKSSYSDGGEQCVEVATLPGGLAVRDSKDTTIPAFQATTSAWTTFIHAIETDCI</sequence>
<organism evidence="2 3">
    <name type="scientific">Streptomyces aidingensis</name>
    <dbReference type="NCBI Taxonomy" id="910347"/>
    <lineage>
        <taxon>Bacteria</taxon>
        <taxon>Bacillati</taxon>
        <taxon>Actinomycetota</taxon>
        <taxon>Actinomycetes</taxon>
        <taxon>Kitasatosporales</taxon>
        <taxon>Streptomycetaceae</taxon>
        <taxon>Streptomyces</taxon>
    </lineage>
</organism>
<dbReference type="Proteomes" id="UP000199207">
    <property type="component" value="Unassembled WGS sequence"/>
</dbReference>
<dbReference type="InterPro" id="IPR007278">
    <property type="entry name" value="DUF397"/>
</dbReference>
<name>A0A1I1H6G9_9ACTN</name>
<evidence type="ECO:0000313" key="3">
    <source>
        <dbReference type="Proteomes" id="UP000199207"/>
    </source>
</evidence>
<dbReference type="AlphaFoldDB" id="A0A1I1H6G9"/>
<proteinExistence type="predicted"/>
<feature type="domain" description="DUF397" evidence="1">
    <location>
        <begin position="15"/>
        <end position="65"/>
    </location>
</feature>
<dbReference type="OrthoDB" id="4327960at2"/>
<gene>
    <name evidence="2" type="ORF">SAMN05421773_102182</name>
</gene>
<reference evidence="2 3" key="1">
    <citation type="submission" date="2016-10" db="EMBL/GenBank/DDBJ databases">
        <authorList>
            <person name="de Groot N.N."/>
        </authorList>
    </citation>
    <scope>NUCLEOTIDE SEQUENCE [LARGE SCALE GENOMIC DNA]</scope>
    <source>
        <strain evidence="2 3">CGMCC 4.5739</strain>
    </source>
</reference>
<keyword evidence="3" id="KW-1185">Reference proteome</keyword>
<evidence type="ECO:0000313" key="2">
    <source>
        <dbReference type="EMBL" id="SFC16750.1"/>
    </source>
</evidence>
<dbReference type="EMBL" id="FOLM01000002">
    <property type="protein sequence ID" value="SFC16750.1"/>
    <property type="molecule type" value="Genomic_DNA"/>
</dbReference>
<protein>
    <recommendedName>
        <fullName evidence="1">DUF397 domain-containing protein</fullName>
    </recommendedName>
</protein>